<evidence type="ECO:0000313" key="13">
    <source>
        <dbReference type="Proteomes" id="UP000270530"/>
    </source>
</evidence>
<reference evidence="13" key="2">
    <citation type="submission" date="2018-06" db="EMBL/GenBank/DDBJ databases">
        <title>Genome sequence of Rhodanobacteraceae bacterium strain Dysh456.</title>
        <authorList>
            <person name="Fukui M."/>
        </authorList>
    </citation>
    <scope>NUCLEOTIDE SEQUENCE [LARGE SCALE GENOMIC DNA]</scope>
    <source>
        <strain evidence="13">Dysh456</strain>
    </source>
</reference>
<dbReference type="RefSeq" id="WP_126539139.1">
    <property type="nucleotide sequence ID" value="NZ_AP018560.1"/>
</dbReference>
<feature type="active site" description="Charge relay system" evidence="9">
    <location>
        <position position="141"/>
    </location>
</feature>
<feature type="domain" description="PDZ" evidence="11">
    <location>
        <begin position="259"/>
        <end position="350"/>
    </location>
</feature>
<feature type="binding site" evidence="10">
    <location>
        <position position="141"/>
    </location>
    <ligand>
        <name>substrate</name>
    </ligand>
</feature>
<dbReference type="InterPro" id="IPR011782">
    <property type="entry name" value="Pept_S1C_Do"/>
</dbReference>
<keyword evidence="6" id="KW-0574">Periplasm</keyword>
<dbReference type="InterPro" id="IPR001478">
    <property type="entry name" value="PDZ"/>
</dbReference>
<keyword evidence="13" id="KW-1185">Reference proteome</keyword>
<dbReference type="Gene3D" id="2.40.10.120">
    <property type="match status" value="1"/>
</dbReference>
<proteinExistence type="inferred from homology"/>
<reference evidence="13" key="1">
    <citation type="submission" date="2018-04" db="EMBL/GenBank/DDBJ databases">
        <authorList>
            <person name="Watanabe M."/>
            <person name="Kojima H."/>
        </authorList>
    </citation>
    <scope>NUCLEOTIDE SEQUENCE [LARGE SCALE GENOMIC DNA]</scope>
    <source>
        <strain evidence="13">Dysh456</strain>
    </source>
</reference>
<organism evidence="12 13">
    <name type="scientific">Aerosticca soli</name>
    <dbReference type="NCBI Taxonomy" id="2010829"/>
    <lineage>
        <taxon>Bacteria</taxon>
        <taxon>Pseudomonadati</taxon>
        <taxon>Pseudomonadota</taxon>
        <taxon>Gammaproteobacteria</taxon>
        <taxon>Lysobacterales</taxon>
        <taxon>Rhodanobacteraceae</taxon>
        <taxon>Aerosticca</taxon>
    </lineage>
</organism>
<feature type="active site" description="Charge relay system" evidence="9">
    <location>
        <position position="215"/>
    </location>
</feature>
<keyword evidence="5" id="KW-0677">Repeat</keyword>
<dbReference type="PRINTS" id="PR00834">
    <property type="entry name" value="PROTEASES2C"/>
</dbReference>
<dbReference type="PANTHER" id="PTHR22939:SF129">
    <property type="entry name" value="SERINE PROTEASE HTRA2, MITOCHONDRIAL"/>
    <property type="match status" value="1"/>
</dbReference>
<dbReference type="AlphaFoldDB" id="A0A2Z6E6W4"/>
<keyword evidence="4" id="KW-0732">Signal</keyword>
<feature type="binding site" evidence="10">
    <location>
        <begin position="213"/>
        <end position="215"/>
    </location>
    <ligand>
        <name>substrate</name>
    </ligand>
</feature>
<dbReference type="InterPro" id="IPR036034">
    <property type="entry name" value="PDZ_sf"/>
</dbReference>
<dbReference type="KEGG" id="rbd:ALSL_2217"/>
<dbReference type="SUPFAM" id="SSF50156">
    <property type="entry name" value="PDZ domain-like"/>
    <property type="match status" value="2"/>
</dbReference>
<dbReference type="OrthoDB" id="9758917at2"/>
<comment type="subcellular location">
    <subcellularLocation>
        <location evidence="1">Periplasm</location>
    </subcellularLocation>
</comment>
<keyword evidence="3 12" id="KW-0645">Protease</keyword>
<feature type="binding site" evidence="10">
    <location>
        <position position="111"/>
    </location>
    <ligand>
        <name>substrate</name>
    </ligand>
</feature>
<name>A0A2Z6E6W4_9GAMM</name>
<dbReference type="Pfam" id="PF00595">
    <property type="entry name" value="PDZ"/>
    <property type="match status" value="1"/>
</dbReference>
<evidence type="ECO:0000256" key="9">
    <source>
        <dbReference type="PIRSR" id="PIRSR611782-1"/>
    </source>
</evidence>
<evidence type="ECO:0000256" key="1">
    <source>
        <dbReference type="ARBA" id="ARBA00004418"/>
    </source>
</evidence>
<protein>
    <submittedName>
        <fullName evidence="12">HtrA protease/chaperone protein</fullName>
    </submittedName>
</protein>
<dbReference type="GO" id="GO:0042597">
    <property type="term" value="C:periplasmic space"/>
    <property type="evidence" value="ECO:0007669"/>
    <property type="project" value="UniProtKB-SubCell"/>
</dbReference>
<dbReference type="Pfam" id="PF13365">
    <property type="entry name" value="Trypsin_2"/>
    <property type="match status" value="1"/>
</dbReference>
<evidence type="ECO:0000313" key="12">
    <source>
        <dbReference type="EMBL" id="BBD80843.1"/>
    </source>
</evidence>
<evidence type="ECO:0000256" key="4">
    <source>
        <dbReference type="ARBA" id="ARBA00022729"/>
    </source>
</evidence>
<feature type="domain" description="PDZ" evidence="11">
    <location>
        <begin position="361"/>
        <end position="451"/>
    </location>
</feature>
<dbReference type="Pfam" id="PF17820">
    <property type="entry name" value="PDZ_6"/>
    <property type="match status" value="1"/>
</dbReference>
<evidence type="ECO:0000256" key="5">
    <source>
        <dbReference type="ARBA" id="ARBA00022737"/>
    </source>
</evidence>
<evidence type="ECO:0000256" key="2">
    <source>
        <dbReference type="ARBA" id="ARBA00010541"/>
    </source>
</evidence>
<evidence type="ECO:0000259" key="11">
    <source>
        <dbReference type="PROSITE" id="PS50106"/>
    </source>
</evidence>
<keyword evidence="8" id="KW-0720">Serine protease</keyword>
<dbReference type="InterPro" id="IPR001940">
    <property type="entry name" value="Peptidase_S1C"/>
</dbReference>
<dbReference type="SUPFAM" id="SSF50494">
    <property type="entry name" value="Trypsin-like serine proteases"/>
    <property type="match status" value="1"/>
</dbReference>
<dbReference type="NCBIfam" id="TIGR02037">
    <property type="entry name" value="degP_htrA_DO"/>
    <property type="match status" value="1"/>
</dbReference>
<evidence type="ECO:0000256" key="7">
    <source>
        <dbReference type="ARBA" id="ARBA00022801"/>
    </source>
</evidence>
<dbReference type="InterPro" id="IPR009003">
    <property type="entry name" value="Peptidase_S1_PA"/>
</dbReference>
<dbReference type="GO" id="GO:0004252">
    <property type="term" value="F:serine-type endopeptidase activity"/>
    <property type="evidence" value="ECO:0007669"/>
    <property type="project" value="InterPro"/>
</dbReference>
<dbReference type="InterPro" id="IPR041489">
    <property type="entry name" value="PDZ_6"/>
</dbReference>
<gene>
    <name evidence="12" type="ORF">ALSL_2217</name>
</gene>
<dbReference type="GO" id="GO:0006515">
    <property type="term" value="P:protein quality control for misfolded or incompletely synthesized proteins"/>
    <property type="evidence" value="ECO:0007669"/>
    <property type="project" value="TreeGrafter"/>
</dbReference>
<dbReference type="Gene3D" id="2.30.42.10">
    <property type="match status" value="2"/>
</dbReference>
<feature type="active site" description="Charge relay system" evidence="9">
    <location>
        <position position="111"/>
    </location>
</feature>
<keyword evidence="7" id="KW-0378">Hydrolase</keyword>
<dbReference type="PANTHER" id="PTHR22939">
    <property type="entry name" value="SERINE PROTEASE FAMILY S1C HTRA-RELATED"/>
    <property type="match status" value="1"/>
</dbReference>
<evidence type="ECO:0000256" key="8">
    <source>
        <dbReference type="ARBA" id="ARBA00022825"/>
    </source>
</evidence>
<dbReference type="FunFam" id="2.40.10.10:FF:000001">
    <property type="entry name" value="Periplasmic serine protease DegS"/>
    <property type="match status" value="1"/>
</dbReference>
<comment type="similarity">
    <text evidence="2">Belongs to the peptidase S1C family.</text>
</comment>
<dbReference type="EMBL" id="AP018560">
    <property type="protein sequence ID" value="BBD80843.1"/>
    <property type="molecule type" value="Genomic_DNA"/>
</dbReference>
<dbReference type="Proteomes" id="UP000270530">
    <property type="component" value="Chromosome"/>
</dbReference>
<evidence type="ECO:0000256" key="10">
    <source>
        <dbReference type="PIRSR" id="PIRSR611782-2"/>
    </source>
</evidence>
<evidence type="ECO:0000256" key="3">
    <source>
        <dbReference type="ARBA" id="ARBA00022670"/>
    </source>
</evidence>
<dbReference type="PROSITE" id="PS50106">
    <property type="entry name" value="PDZ"/>
    <property type="match status" value="2"/>
</dbReference>
<dbReference type="SMART" id="SM00228">
    <property type="entry name" value="PDZ"/>
    <property type="match status" value="2"/>
</dbReference>
<sequence length="459" mass="47895">MPPFPPALRWARLWLLLIGLVLALPAARAGIPVIDGGQPVPSLAPMLEKVTPAVVNISTKTRIRVRDPFFDDPMFREFFGLPPVQRERVEQSLGSGVIVDAAKGYVLTNNHVVGGADDITVTLQDGRNLKGRLVGTDPDTDVAVVQISAPGLTALSVADSNQLRVGDFVLAVGNPFGLGQTVTSGIVSALGRSGLGGLGYQNFIQTDASINPGNSGGALINLRGELVGINTMIFSPSGGNVGIGFAIPSNLARDVMGQLIAYGKVRRGSLGVLVQDLNPRLARLLGVKTDTGVVVTEVVPGSAADRAGIEPGDVLTTLNGKPLRSADELRNQEGLLPLGSTLKLGLIHEGNPREVSATLAPVPLATLDGGKLDQRLAGVRFSELPLELRNQGAAGVAVQAVRPGSRAAQAGLREGDVVIGVGNHRITGLRDLQRMLGAGLRQLVLIVADEEGAHYVLLD</sequence>
<evidence type="ECO:0000256" key="6">
    <source>
        <dbReference type="ARBA" id="ARBA00022764"/>
    </source>
</evidence>
<accession>A0A2Z6E6W4</accession>